<dbReference type="eggNOG" id="ENOG502ZE41">
    <property type="taxonomic scope" value="Bacteria"/>
</dbReference>
<dbReference type="OrthoDB" id="9856559at2"/>
<dbReference type="STRING" id="716544.wcw_0272"/>
<organism evidence="3 4">
    <name type="scientific">Waddlia chondrophila (strain ATCC VR-1470 / WSU 86-1044)</name>
    <dbReference type="NCBI Taxonomy" id="716544"/>
    <lineage>
        <taxon>Bacteria</taxon>
        <taxon>Pseudomonadati</taxon>
        <taxon>Chlamydiota</taxon>
        <taxon>Chlamydiia</taxon>
        <taxon>Parachlamydiales</taxon>
        <taxon>Waddliaceae</taxon>
        <taxon>Waddlia</taxon>
    </lineage>
</organism>
<protein>
    <submittedName>
        <fullName evidence="3">Uncharacterized protein</fullName>
    </submittedName>
</protein>
<gene>
    <name evidence="3" type="ordered locus">wcw_0272</name>
</gene>
<evidence type="ECO:0000256" key="1">
    <source>
        <dbReference type="SAM" id="MobiDB-lite"/>
    </source>
</evidence>
<dbReference type="EMBL" id="CP001928">
    <property type="protein sequence ID" value="ADI37647.1"/>
    <property type="molecule type" value="Genomic_DNA"/>
</dbReference>
<dbReference type="RefSeq" id="WP_013181375.1">
    <property type="nucleotide sequence ID" value="NC_014225.1"/>
</dbReference>
<reference evidence="3 4" key="1">
    <citation type="journal article" date="2010" name="PLoS ONE">
        <title>The Waddlia genome: a window into chlamydial biology.</title>
        <authorList>
            <person name="Bertelli C."/>
            <person name="Collyn F."/>
            <person name="Croxatto A."/>
            <person name="Ruckert C."/>
            <person name="Polkinghorne A."/>
            <person name="Kebbi-Beghdadi C."/>
            <person name="Goesmann A."/>
            <person name="Vaughan L."/>
            <person name="Greub G."/>
        </authorList>
    </citation>
    <scope>NUCLEOTIDE SEQUENCE [LARGE SCALE GENOMIC DNA]</scope>
    <source>
        <strain evidence="4">ATCC VR-1470 / WSU 86-1044</strain>
    </source>
</reference>
<evidence type="ECO:0000313" key="4">
    <source>
        <dbReference type="Proteomes" id="UP000001505"/>
    </source>
</evidence>
<proteinExistence type="predicted"/>
<dbReference type="Proteomes" id="UP000001505">
    <property type="component" value="Chromosome"/>
</dbReference>
<feature type="chain" id="PRO_5003091278" evidence="2">
    <location>
        <begin position="24"/>
        <end position="188"/>
    </location>
</feature>
<keyword evidence="2" id="KW-0732">Signal</keyword>
<dbReference type="KEGG" id="wch:wcw_0272"/>
<evidence type="ECO:0000256" key="2">
    <source>
        <dbReference type="SAM" id="SignalP"/>
    </source>
</evidence>
<dbReference type="HOGENOM" id="CLU_1440536_0_0_0"/>
<feature type="signal peptide" evidence="2">
    <location>
        <begin position="1"/>
        <end position="23"/>
    </location>
</feature>
<sequence>MTKKILMFAALGIAMLSVKGLSADDRYVRHLDANGNGIYEEGEVDPCREYRSGPMRCTYPVTKFKKKTYCTKRCVKEPYTVRKKCVRYKPEYYTKTYCRQVPETYYTCETRYRDRWVTDERCCYEPYTYYKTECINNPPADEGCPSDGCPTGGCPINNRSAAHYNHATQSQSDETPISNAQTRKSRHY</sequence>
<keyword evidence="4" id="KW-1185">Reference proteome</keyword>
<dbReference type="AlphaFoldDB" id="D6YU36"/>
<feature type="compositionally biased region" description="Polar residues" evidence="1">
    <location>
        <begin position="166"/>
        <end position="182"/>
    </location>
</feature>
<name>D6YU36_WADCW</name>
<evidence type="ECO:0000313" key="3">
    <source>
        <dbReference type="EMBL" id="ADI37647.1"/>
    </source>
</evidence>
<feature type="region of interest" description="Disordered" evidence="1">
    <location>
        <begin position="165"/>
        <end position="188"/>
    </location>
</feature>
<accession>D6YU36</accession>